<proteinExistence type="predicted"/>
<evidence type="ECO:0000256" key="3">
    <source>
        <dbReference type="SAM" id="SignalP"/>
    </source>
</evidence>
<dbReference type="Proteomes" id="UP000254620">
    <property type="component" value="Unassembled WGS sequence"/>
</dbReference>
<evidence type="ECO:0000256" key="2">
    <source>
        <dbReference type="ARBA" id="ARBA00022729"/>
    </source>
</evidence>
<dbReference type="PANTHER" id="PTHR30532">
    <property type="entry name" value="IRON III DICITRATE-BINDING PERIPLASMIC PROTEIN"/>
    <property type="match status" value="1"/>
</dbReference>
<dbReference type="PANTHER" id="PTHR30532:SF1">
    <property type="entry name" value="IRON(3+)-HYDROXAMATE-BINDING PROTEIN FHUD"/>
    <property type="match status" value="1"/>
</dbReference>
<protein>
    <submittedName>
        <fullName evidence="4">Iron(III)-hydroxamate-binding protein fhuD</fullName>
    </submittedName>
</protein>
<organism evidence="4 5">
    <name type="scientific">Avibacterium paragallinarum</name>
    <name type="common">Haemophilus gallinarum</name>
    <dbReference type="NCBI Taxonomy" id="728"/>
    <lineage>
        <taxon>Bacteria</taxon>
        <taxon>Pseudomonadati</taxon>
        <taxon>Pseudomonadota</taxon>
        <taxon>Gammaproteobacteria</taxon>
        <taxon>Pasteurellales</taxon>
        <taxon>Pasteurellaceae</taxon>
        <taxon>Avibacterium</taxon>
    </lineage>
</organism>
<accession>A0A380X6N9</accession>
<keyword evidence="1" id="KW-0813">Transport</keyword>
<dbReference type="AlphaFoldDB" id="A0A380X6N9"/>
<evidence type="ECO:0000256" key="1">
    <source>
        <dbReference type="ARBA" id="ARBA00022448"/>
    </source>
</evidence>
<dbReference type="InterPro" id="IPR051313">
    <property type="entry name" value="Bact_iron-sidero_bind"/>
</dbReference>
<evidence type="ECO:0000313" key="5">
    <source>
        <dbReference type="Proteomes" id="UP000254620"/>
    </source>
</evidence>
<dbReference type="EMBL" id="UFSW01000001">
    <property type="protein sequence ID" value="SUU98317.1"/>
    <property type="molecule type" value="Genomic_DNA"/>
</dbReference>
<keyword evidence="2 3" id="KW-0732">Signal</keyword>
<feature type="chain" id="PRO_5016664807" evidence="3">
    <location>
        <begin position="22"/>
        <end position="296"/>
    </location>
</feature>
<name>A0A380X6N9_AVIPA</name>
<sequence>MNIRAVFFSLQLMLISLPSFAMQSVAMPKVATLDWTIAETLLGLGVTPVAVGDKQSYQNWVSKPALPQSAVDLGTRLQPNKELLAQLEIEHFPNGDMYFATAQANLPYLSPVKAVERVNFYQAGDFWQNQLNATRQLAQNVGVDPQPLISETEAIFAAHKAQLAPFQPRPLLIVQFIDARHLRVYGEQSLPGAVLSHLGLQNAWQQAVNLWGFSQISLNQLAQFPNAKLVVIKPYPQNVPTELANNSLWKQLPLAKDPLILPAIWTFGALPSAQRLAVALSQGLQNAHNQQGEAQW</sequence>
<gene>
    <name evidence="4" type="primary">fhuD</name>
    <name evidence="4" type="ORF">NCTC10926_01745</name>
</gene>
<dbReference type="GO" id="GO:0030288">
    <property type="term" value="C:outer membrane-bounded periplasmic space"/>
    <property type="evidence" value="ECO:0007669"/>
    <property type="project" value="TreeGrafter"/>
</dbReference>
<feature type="signal peptide" evidence="3">
    <location>
        <begin position="1"/>
        <end position="21"/>
    </location>
</feature>
<reference evidence="4 5" key="1">
    <citation type="submission" date="2018-06" db="EMBL/GenBank/DDBJ databases">
        <authorList>
            <consortium name="Pathogen Informatics"/>
            <person name="Doyle S."/>
        </authorList>
    </citation>
    <scope>NUCLEOTIDE SEQUENCE [LARGE SCALE GENOMIC DNA]</scope>
    <source>
        <strain evidence="4 5">NCTC10926</strain>
    </source>
</reference>
<evidence type="ECO:0000313" key="4">
    <source>
        <dbReference type="EMBL" id="SUU98317.1"/>
    </source>
</evidence>
<dbReference type="SUPFAM" id="SSF53807">
    <property type="entry name" value="Helical backbone' metal receptor"/>
    <property type="match status" value="1"/>
</dbReference>
<dbReference type="PRINTS" id="PR01715">
    <property type="entry name" value="FERRIBNDNGPP"/>
</dbReference>
<dbReference type="Gene3D" id="3.40.50.1980">
    <property type="entry name" value="Nitrogenase molybdenum iron protein domain"/>
    <property type="match status" value="2"/>
</dbReference>